<evidence type="ECO:0000313" key="3">
    <source>
        <dbReference type="Proteomes" id="UP000053199"/>
    </source>
</evidence>
<keyword evidence="1" id="KW-0812">Transmembrane</keyword>
<organism evidence="2 3">
    <name type="scientific">Pseudarthrobacter enclensis</name>
    <dbReference type="NCBI Taxonomy" id="993070"/>
    <lineage>
        <taxon>Bacteria</taxon>
        <taxon>Bacillati</taxon>
        <taxon>Actinomycetota</taxon>
        <taxon>Actinomycetes</taxon>
        <taxon>Micrococcales</taxon>
        <taxon>Micrococcaceae</taxon>
        <taxon>Pseudarthrobacter</taxon>
    </lineage>
</organism>
<dbReference type="AlphaFoldDB" id="A0A0V8I7D6"/>
<evidence type="ECO:0000256" key="1">
    <source>
        <dbReference type="SAM" id="Phobius"/>
    </source>
</evidence>
<name>A0A0V8I7D6_9MICC</name>
<reference evidence="2 3" key="1">
    <citation type="journal article" date="2014" name="Arch. Microbiol.">
        <title>Arthrobacter enclensis sp. nov., isolated from sediment sample.</title>
        <authorList>
            <person name="Dastager S.G."/>
            <person name="Liu Q."/>
            <person name="Tang S.K."/>
            <person name="Krishnamurthi S."/>
            <person name="Lee J.C."/>
            <person name="Li W.J."/>
        </authorList>
    </citation>
    <scope>NUCLEOTIDE SEQUENCE [LARGE SCALE GENOMIC DNA]</scope>
    <source>
        <strain evidence="2 3">NIO-1008</strain>
    </source>
</reference>
<keyword evidence="1" id="KW-1133">Transmembrane helix</keyword>
<accession>A0A0V8I7D6</accession>
<dbReference type="EMBL" id="LNQM01000009">
    <property type="protein sequence ID" value="KSU70701.1"/>
    <property type="molecule type" value="Genomic_DNA"/>
</dbReference>
<keyword evidence="3" id="KW-1185">Reference proteome</keyword>
<proteinExistence type="predicted"/>
<evidence type="ECO:0000313" key="2">
    <source>
        <dbReference type="EMBL" id="KSU70701.1"/>
    </source>
</evidence>
<protein>
    <submittedName>
        <fullName evidence="2">Uncharacterized protein</fullName>
    </submittedName>
</protein>
<dbReference type="RefSeq" id="WP_058269259.1">
    <property type="nucleotide sequence ID" value="NZ_FMAZ01000008.1"/>
</dbReference>
<sequence length="135" mass="14442">MEILQGIWAAMLAAASLAPLATFGVVLVAYLTYRQRDRADRRDQWWKRAQWAIDAALDGSDPQRRLAGLKVLVQLIGSDLATAEDADLMSALAVEIRGQEGSGRHGAAAPSPLQDRIVAAAEGLIRAAAEKAPQP</sequence>
<dbReference type="OrthoDB" id="4479226at2"/>
<gene>
    <name evidence="2" type="ORF">AS031_16550</name>
</gene>
<feature type="transmembrane region" description="Helical" evidence="1">
    <location>
        <begin position="6"/>
        <end position="33"/>
    </location>
</feature>
<comment type="caution">
    <text evidence="2">The sequence shown here is derived from an EMBL/GenBank/DDBJ whole genome shotgun (WGS) entry which is preliminary data.</text>
</comment>
<keyword evidence="1" id="KW-0472">Membrane</keyword>
<dbReference type="Proteomes" id="UP000053199">
    <property type="component" value="Unassembled WGS sequence"/>
</dbReference>